<dbReference type="STRING" id="402600.SAMN05216188_117123"/>
<gene>
    <name evidence="1" type="ORF">SAMN05216188_117123</name>
</gene>
<dbReference type="AlphaFoldDB" id="A0A1H9T4P9"/>
<dbReference type="Proteomes" id="UP000199352">
    <property type="component" value="Unassembled WGS sequence"/>
</dbReference>
<evidence type="ECO:0000313" key="2">
    <source>
        <dbReference type="Proteomes" id="UP000199352"/>
    </source>
</evidence>
<name>A0A1H9T4P9_9PSEU</name>
<protein>
    <recommendedName>
        <fullName evidence="3">TIR domain-containing protein</fullName>
    </recommendedName>
</protein>
<evidence type="ECO:0008006" key="3">
    <source>
        <dbReference type="Google" id="ProtNLM"/>
    </source>
</evidence>
<reference evidence="2" key="1">
    <citation type="submission" date="2016-10" db="EMBL/GenBank/DDBJ databases">
        <authorList>
            <person name="Varghese N."/>
            <person name="Submissions S."/>
        </authorList>
    </citation>
    <scope>NUCLEOTIDE SEQUENCE [LARGE SCALE GENOMIC DNA]</scope>
    <source>
        <strain evidence="2">CGMCC 4.3525</strain>
    </source>
</reference>
<proteinExistence type="predicted"/>
<keyword evidence="2" id="KW-1185">Reference proteome</keyword>
<accession>A0A1H9T4P9</accession>
<dbReference type="EMBL" id="FOFR01000017">
    <property type="protein sequence ID" value="SER91553.1"/>
    <property type="molecule type" value="Genomic_DNA"/>
</dbReference>
<sequence length="69" mass="8100">MSGYKYDFFISYCRYGSVQRWLLNHFLDKLRECLADQYAPTPKVYVDRSMERACTGRRTCGTRCGTARS</sequence>
<evidence type="ECO:0000313" key="1">
    <source>
        <dbReference type="EMBL" id="SER91553.1"/>
    </source>
</evidence>
<organism evidence="1 2">
    <name type="scientific">Lentzea xinjiangensis</name>
    <dbReference type="NCBI Taxonomy" id="402600"/>
    <lineage>
        <taxon>Bacteria</taxon>
        <taxon>Bacillati</taxon>
        <taxon>Actinomycetota</taxon>
        <taxon>Actinomycetes</taxon>
        <taxon>Pseudonocardiales</taxon>
        <taxon>Pseudonocardiaceae</taxon>
        <taxon>Lentzea</taxon>
    </lineage>
</organism>